<feature type="region of interest" description="Disordered" evidence="1">
    <location>
        <begin position="98"/>
        <end position="124"/>
    </location>
</feature>
<comment type="caution">
    <text evidence="2">The sequence shown here is derived from an EMBL/GenBank/DDBJ whole genome shotgun (WGS) entry which is preliminary data.</text>
</comment>
<proteinExistence type="predicted"/>
<protein>
    <submittedName>
        <fullName evidence="2">Uncharacterized protein</fullName>
    </submittedName>
</protein>
<sequence>MATVTARRTLVFEIQKRLSGLSGSQLLAVVSAISDGSETSNIDELSEPELYDLIIDHIRSKKLRVLEDEGMVQLLLLDDMLSDLLAKDTREVGASQAAFLERGDVTTHQQGGSTPSHLEPRPSR</sequence>
<reference evidence="2 3" key="1">
    <citation type="journal article" date="2022" name="G3 (Bethesda)">
        <title>Evaluating Illumina-, Nanopore-, and PacBio-based genome assembly strategies with the bald notothen, Trematomus borchgrevinki.</title>
        <authorList>
            <person name="Rayamajhi N."/>
            <person name="Cheng C.C."/>
            <person name="Catchen J.M."/>
        </authorList>
    </citation>
    <scope>NUCLEOTIDE SEQUENCE [LARGE SCALE GENOMIC DNA]</scope>
    <source>
        <strain evidence="2">AGRC-2024</strain>
    </source>
</reference>
<dbReference type="AlphaFoldDB" id="A0ABD2FWI7"/>
<accession>A0ABD2FWI7</accession>
<dbReference type="EMBL" id="JBIYXZ010002085">
    <property type="protein sequence ID" value="KAL3046007.1"/>
    <property type="molecule type" value="Genomic_DNA"/>
</dbReference>
<feature type="compositionally biased region" description="Polar residues" evidence="1">
    <location>
        <begin position="106"/>
        <end position="116"/>
    </location>
</feature>
<keyword evidence="3" id="KW-1185">Reference proteome</keyword>
<gene>
    <name evidence="2" type="ORF">OYC64_004089</name>
</gene>
<name>A0ABD2FWI7_PAGBO</name>
<evidence type="ECO:0000313" key="2">
    <source>
        <dbReference type="EMBL" id="KAL3046007.1"/>
    </source>
</evidence>
<dbReference type="Proteomes" id="UP001619887">
    <property type="component" value="Unassembled WGS sequence"/>
</dbReference>
<evidence type="ECO:0000256" key="1">
    <source>
        <dbReference type="SAM" id="MobiDB-lite"/>
    </source>
</evidence>
<reference evidence="2 3" key="2">
    <citation type="journal article" date="2024" name="G3 (Bethesda)">
        <title>The genome of the cryopelagic Antarctic bald notothen, Trematomus borchgrevinki.</title>
        <authorList>
            <person name="Rayamajhi N."/>
            <person name="Rivera-Colon A.G."/>
            <person name="Minhas B.F."/>
            <person name="Cheng C.C."/>
            <person name="Catchen J.M."/>
        </authorList>
    </citation>
    <scope>NUCLEOTIDE SEQUENCE [LARGE SCALE GENOMIC DNA]</scope>
    <source>
        <strain evidence="2">AGRC-2024</strain>
    </source>
</reference>
<evidence type="ECO:0000313" key="3">
    <source>
        <dbReference type="Proteomes" id="UP001619887"/>
    </source>
</evidence>
<organism evidence="2 3">
    <name type="scientific">Pagothenia borchgrevinki</name>
    <name type="common">Bald rockcod</name>
    <name type="synonym">Trematomus borchgrevinki</name>
    <dbReference type="NCBI Taxonomy" id="8213"/>
    <lineage>
        <taxon>Eukaryota</taxon>
        <taxon>Metazoa</taxon>
        <taxon>Chordata</taxon>
        <taxon>Craniata</taxon>
        <taxon>Vertebrata</taxon>
        <taxon>Euteleostomi</taxon>
        <taxon>Actinopterygii</taxon>
        <taxon>Neopterygii</taxon>
        <taxon>Teleostei</taxon>
        <taxon>Neoteleostei</taxon>
        <taxon>Acanthomorphata</taxon>
        <taxon>Eupercaria</taxon>
        <taxon>Perciformes</taxon>
        <taxon>Notothenioidei</taxon>
        <taxon>Nototheniidae</taxon>
        <taxon>Pagothenia</taxon>
    </lineage>
</organism>